<feature type="domain" description="Histidine kinase" evidence="6">
    <location>
        <begin position="283"/>
        <end position="496"/>
    </location>
</feature>
<evidence type="ECO:0000313" key="11">
    <source>
        <dbReference type="Proteomes" id="UP000285523"/>
    </source>
</evidence>
<dbReference type="SMART" id="SM00091">
    <property type="entry name" value="PAS"/>
    <property type="match status" value="2"/>
</dbReference>
<comment type="catalytic activity">
    <reaction evidence="1">
        <text>ATP + protein L-histidine = ADP + protein N-phospho-L-histidine.</text>
        <dbReference type="EC" id="2.7.13.3"/>
    </reaction>
</comment>
<dbReference type="Pfam" id="PF02518">
    <property type="entry name" value="HATPase_c"/>
    <property type="match status" value="1"/>
</dbReference>
<dbReference type="PRINTS" id="PR00344">
    <property type="entry name" value="BCTRLSENSOR"/>
</dbReference>
<sequence>MPERELHESERAFRILIQGVTDYAIYMLDPAGIVSSWNTGAARIKGYQSAEIIGQHFSVFYPPEDRSAGLPNHALAIARRHGRFEAEGWRIRKDGSRFFASVVIDAIVENGELIGYAKITRDITERLKARSALAASENHFRLLVRNVTDYALYMLDPDGFVTSWNLGGQRIKGYVPDEIVGEHFSRFYTPADRKAGKPARALQTAREMGRYEEEGFRVRKDGSFFWASVIIDPVRDDAGELIGFAKITRDITERREAQQKLERVQAELAESRKMDALGQLTGGVAHDFNNLLMGLTGGLRRIKRSTSDAEILKAIEAMETSIRRGAGLTRQLLTFARRQQVSPVQLDLAQTIGSMQEVLRAGLRSNVALVVDITPEVWPVYADPGELETALVNLVVNARDALLEGGEVRISAANHRAPDSTQEFVRISVRDNGVGIPPDVLARVFDPFFTTKPVGQGTGLGLSQVHGFANQAGGRVEVESRVGAGTEVAIWLPRAEGESAEASSIGGKAASTVLLVEDNPEVACAGAMLLEELGYRVKWASNAESALAEIAKDGIDFVFSDIVMPGRMDGLGLARQLKRDYPSLPIILTTGYSDTALRSDLEFPMVRKPYELHELSRAFDSVSSR</sequence>
<dbReference type="Pfam" id="PF13426">
    <property type="entry name" value="PAS_9"/>
    <property type="match status" value="2"/>
</dbReference>
<evidence type="ECO:0000256" key="1">
    <source>
        <dbReference type="ARBA" id="ARBA00000085"/>
    </source>
</evidence>
<dbReference type="OrthoDB" id="9796100at2"/>
<dbReference type="SUPFAM" id="SSF55785">
    <property type="entry name" value="PYP-like sensor domain (PAS domain)"/>
    <property type="match status" value="2"/>
</dbReference>
<keyword evidence="3 4" id="KW-0597">Phosphoprotein</keyword>
<evidence type="ECO:0000256" key="3">
    <source>
        <dbReference type="ARBA" id="ARBA00022553"/>
    </source>
</evidence>
<feature type="domain" description="PAC" evidence="9">
    <location>
        <begin position="211"/>
        <end position="263"/>
    </location>
</feature>
<dbReference type="CDD" id="cd00082">
    <property type="entry name" value="HisKA"/>
    <property type="match status" value="1"/>
</dbReference>
<dbReference type="SUPFAM" id="SSF55874">
    <property type="entry name" value="ATPase domain of HSP90 chaperone/DNA topoisomerase II/histidine kinase"/>
    <property type="match status" value="1"/>
</dbReference>
<dbReference type="PROSITE" id="PS50112">
    <property type="entry name" value="PAS"/>
    <property type="match status" value="2"/>
</dbReference>
<accession>A0A418VD24</accession>
<dbReference type="SUPFAM" id="SSF47384">
    <property type="entry name" value="Homodimeric domain of signal transducing histidine kinase"/>
    <property type="match status" value="1"/>
</dbReference>
<dbReference type="InterPro" id="IPR001610">
    <property type="entry name" value="PAC"/>
</dbReference>
<evidence type="ECO:0000259" key="6">
    <source>
        <dbReference type="PROSITE" id="PS50109"/>
    </source>
</evidence>
<dbReference type="Gene3D" id="1.10.287.130">
    <property type="match status" value="1"/>
</dbReference>
<dbReference type="Gene3D" id="3.30.450.20">
    <property type="entry name" value="PAS domain"/>
    <property type="match status" value="2"/>
</dbReference>
<gene>
    <name evidence="10" type="ORF">D4Q52_14310</name>
</gene>
<evidence type="ECO:0000256" key="4">
    <source>
        <dbReference type="PROSITE-ProRule" id="PRU00169"/>
    </source>
</evidence>
<dbReference type="GO" id="GO:0000155">
    <property type="term" value="F:phosphorelay sensor kinase activity"/>
    <property type="evidence" value="ECO:0007669"/>
    <property type="project" value="InterPro"/>
</dbReference>
<dbReference type="EMBL" id="QYYD01000013">
    <property type="protein sequence ID" value="RJF74054.1"/>
    <property type="molecule type" value="Genomic_DNA"/>
</dbReference>
<evidence type="ECO:0000259" key="7">
    <source>
        <dbReference type="PROSITE" id="PS50110"/>
    </source>
</evidence>
<evidence type="ECO:0000256" key="2">
    <source>
        <dbReference type="ARBA" id="ARBA00012438"/>
    </source>
</evidence>
<keyword evidence="5" id="KW-0175">Coiled coil</keyword>
<evidence type="ECO:0000259" key="8">
    <source>
        <dbReference type="PROSITE" id="PS50112"/>
    </source>
</evidence>
<dbReference type="InterPro" id="IPR003661">
    <property type="entry name" value="HisK_dim/P_dom"/>
</dbReference>
<dbReference type="SMART" id="SM00448">
    <property type="entry name" value="REC"/>
    <property type="match status" value="1"/>
</dbReference>
<dbReference type="SUPFAM" id="SSF52172">
    <property type="entry name" value="CheY-like"/>
    <property type="match status" value="1"/>
</dbReference>
<dbReference type="CDD" id="cd00130">
    <property type="entry name" value="PAS"/>
    <property type="match status" value="2"/>
</dbReference>
<dbReference type="InterPro" id="IPR036097">
    <property type="entry name" value="HisK_dim/P_sf"/>
</dbReference>
<dbReference type="InterPro" id="IPR036890">
    <property type="entry name" value="HATPase_C_sf"/>
</dbReference>
<evidence type="ECO:0000313" key="10">
    <source>
        <dbReference type="EMBL" id="RJF74054.1"/>
    </source>
</evidence>
<dbReference type="Gene3D" id="3.40.50.2300">
    <property type="match status" value="1"/>
</dbReference>
<keyword evidence="10" id="KW-0808">Transferase</keyword>
<dbReference type="InterPro" id="IPR004358">
    <property type="entry name" value="Sig_transdc_His_kin-like_C"/>
</dbReference>
<reference evidence="10 11" key="1">
    <citation type="submission" date="2018-09" db="EMBL/GenBank/DDBJ databases">
        <title>Draft genome sequence of Rhodopseudomonas palustris 2.1.18.</title>
        <authorList>
            <person name="Robertson S.L."/>
            <person name="Meyer T.E."/>
            <person name="Kyndt J.A."/>
        </authorList>
    </citation>
    <scope>NUCLEOTIDE SEQUENCE [LARGE SCALE GENOMIC DNA]</scope>
    <source>
        <strain evidence="10 11">2.1.18</strain>
    </source>
</reference>
<dbReference type="AlphaFoldDB" id="A0A418VD24"/>
<dbReference type="SMART" id="SM00086">
    <property type="entry name" value="PAC"/>
    <property type="match status" value="2"/>
</dbReference>
<dbReference type="NCBIfam" id="TIGR00229">
    <property type="entry name" value="sensory_box"/>
    <property type="match status" value="2"/>
</dbReference>
<dbReference type="Proteomes" id="UP000285523">
    <property type="component" value="Unassembled WGS sequence"/>
</dbReference>
<dbReference type="InterPro" id="IPR000014">
    <property type="entry name" value="PAS"/>
</dbReference>
<dbReference type="PROSITE" id="PS50109">
    <property type="entry name" value="HIS_KIN"/>
    <property type="match status" value="1"/>
</dbReference>
<protein>
    <recommendedName>
        <fullName evidence="2">histidine kinase</fullName>
        <ecNumber evidence="2">2.7.13.3</ecNumber>
    </recommendedName>
</protein>
<keyword evidence="10" id="KW-0418">Kinase</keyword>
<dbReference type="PANTHER" id="PTHR43065:SF49">
    <property type="entry name" value="HISTIDINE KINASE"/>
    <property type="match status" value="1"/>
</dbReference>
<evidence type="ECO:0000259" key="9">
    <source>
        <dbReference type="PROSITE" id="PS50113"/>
    </source>
</evidence>
<evidence type="ECO:0000256" key="5">
    <source>
        <dbReference type="SAM" id="Coils"/>
    </source>
</evidence>
<dbReference type="InterPro" id="IPR005467">
    <property type="entry name" value="His_kinase_dom"/>
</dbReference>
<dbReference type="SMART" id="SM00388">
    <property type="entry name" value="HisKA"/>
    <property type="match status" value="1"/>
</dbReference>
<dbReference type="InterPro" id="IPR011006">
    <property type="entry name" value="CheY-like_superfamily"/>
</dbReference>
<proteinExistence type="predicted"/>
<feature type="domain" description="PAS" evidence="8">
    <location>
        <begin position="136"/>
        <end position="209"/>
    </location>
</feature>
<dbReference type="PROSITE" id="PS50110">
    <property type="entry name" value="RESPONSE_REGULATORY"/>
    <property type="match status" value="1"/>
</dbReference>
<dbReference type="InterPro" id="IPR003594">
    <property type="entry name" value="HATPase_dom"/>
</dbReference>
<organism evidence="10 11">
    <name type="scientific">Rhodopseudomonas palustris</name>
    <dbReference type="NCBI Taxonomy" id="1076"/>
    <lineage>
        <taxon>Bacteria</taxon>
        <taxon>Pseudomonadati</taxon>
        <taxon>Pseudomonadota</taxon>
        <taxon>Alphaproteobacteria</taxon>
        <taxon>Hyphomicrobiales</taxon>
        <taxon>Nitrobacteraceae</taxon>
        <taxon>Rhodopseudomonas</taxon>
    </lineage>
</organism>
<feature type="domain" description="Response regulatory" evidence="7">
    <location>
        <begin position="512"/>
        <end position="623"/>
    </location>
</feature>
<dbReference type="EC" id="2.7.13.3" evidence="2"/>
<dbReference type="PROSITE" id="PS50113">
    <property type="entry name" value="PAC"/>
    <property type="match status" value="2"/>
</dbReference>
<feature type="domain" description="PAC" evidence="9">
    <location>
        <begin position="84"/>
        <end position="135"/>
    </location>
</feature>
<dbReference type="PANTHER" id="PTHR43065">
    <property type="entry name" value="SENSOR HISTIDINE KINASE"/>
    <property type="match status" value="1"/>
</dbReference>
<dbReference type="InterPro" id="IPR000700">
    <property type="entry name" value="PAS-assoc_C"/>
</dbReference>
<feature type="coiled-coil region" evidence="5">
    <location>
        <begin position="247"/>
        <end position="274"/>
    </location>
</feature>
<feature type="domain" description="PAS" evidence="8">
    <location>
        <begin position="9"/>
        <end position="67"/>
    </location>
</feature>
<dbReference type="Pfam" id="PF00072">
    <property type="entry name" value="Response_reg"/>
    <property type="match status" value="1"/>
</dbReference>
<dbReference type="SMART" id="SM00387">
    <property type="entry name" value="HATPase_c"/>
    <property type="match status" value="1"/>
</dbReference>
<dbReference type="Gene3D" id="3.30.565.10">
    <property type="entry name" value="Histidine kinase-like ATPase, C-terminal domain"/>
    <property type="match status" value="1"/>
</dbReference>
<comment type="caution">
    <text evidence="10">The sequence shown here is derived from an EMBL/GenBank/DDBJ whole genome shotgun (WGS) entry which is preliminary data.</text>
</comment>
<dbReference type="InterPro" id="IPR035965">
    <property type="entry name" value="PAS-like_dom_sf"/>
</dbReference>
<name>A0A418VD24_RHOPL</name>
<feature type="modified residue" description="4-aspartylphosphate" evidence="4">
    <location>
        <position position="561"/>
    </location>
</feature>
<dbReference type="InterPro" id="IPR001789">
    <property type="entry name" value="Sig_transdc_resp-reg_receiver"/>
</dbReference>